<evidence type="ECO:0000256" key="5">
    <source>
        <dbReference type="ARBA" id="ARBA00023089"/>
    </source>
</evidence>
<evidence type="ECO:0008006" key="9">
    <source>
        <dbReference type="Google" id="ProtNLM"/>
    </source>
</evidence>
<accession>A0AAW2CJ84</accession>
<dbReference type="Proteomes" id="UP001459277">
    <property type="component" value="Unassembled WGS sequence"/>
</dbReference>
<comment type="caution">
    <text evidence="7">The sequence shown here is derived from an EMBL/GenBank/DDBJ whole genome shotgun (WGS) entry which is preliminary data.</text>
</comment>
<dbReference type="GO" id="GO:0009908">
    <property type="term" value="P:flower development"/>
    <property type="evidence" value="ECO:0007669"/>
    <property type="project" value="UniProtKB-KW"/>
</dbReference>
<dbReference type="AlphaFoldDB" id="A0AAW2CJ84"/>
<dbReference type="GO" id="GO:0030154">
    <property type="term" value="P:cell differentiation"/>
    <property type="evidence" value="ECO:0007669"/>
    <property type="project" value="UniProtKB-KW"/>
</dbReference>
<keyword evidence="5" id="KW-0287">Flowering</keyword>
<keyword evidence="4 6" id="KW-0175">Coiled coil</keyword>
<evidence type="ECO:0000256" key="4">
    <source>
        <dbReference type="ARBA" id="ARBA00023054"/>
    </source>
</evidence>
<keyword evidence="8" id="KW-1185">Reference proteome</keyword>
<name>A0AAW2CJ84_9ROSI</name>
<proteinExistence type="inferred from homology"/>
<feature type="coiled-coil region" evidence="6">
    <location>
        <begin position="204"/>
        <end position="231"/>
    </location>
</feature>
<evidence type="ECO:0000313" key="8">
    <source>
        <dbReference type="Proteomes" id="UP001459277"/>
    </source>
</evidence>
<evidence type="ECO:0000256" key="6">
    <source>
        <dbReference type="SAM" id="Coils"/>
    </source>
</evidence>
<evidence type="ECO:0000256" key="2">
    <source>
        <dbReference type="ARBA" id="ARBA00022473"/>
    </source>
</evidence>
<sequence>MSRRNHHHHHREIQVPLSRMEDRRGGLLLLHGSRSHHPHSLILEDRIAIQHREIQSLLGENQQLASAHVALKHDLSAAQHDLRVLSVTSSDIKAERDAEIRDVYERSLKLDAEARAVDAMTSELARVQADLHQFGSARQDLTAQLQAIEDDLARVREDSQEVPEIKAEIEIMRKEIQRGRAAIEYEKKARVSNLEQRQVMERSMISMANEIEKLHAELANAEKRARAAVAAATAANPSPGYAASYGNPGIAYGGNSYPDPYGINKVCPAVCSIKKWLYLVHKAPTFSSSGRGHGKQPYP</sequence>
<keyword evidence="3" id="KW-0221">Differentiation</keyword>
<comment type="similarity">
    <text evidence="1">Belongs to the FLX family.</text>
</comment>
<gene>
    <name evidence="7" type="ORF">SO802_017888</name>
</gene>
<dbReference type="EMBL" id="JAZDWU010000006">
    <property type="protein sequence ID" value="KAK9998285.1"/>
    <property type="molecule type" value="Genomic_DNA"/>
</dbReference>
<dbReference type="PANTHER" id="PTHR33405:SF17">
    <property type="entry name" value="PROTEIN FLC EXPRESSOR"/>
    <property type="match status" value="1"/>
</dbReference>
<protein>
    <recommendedName>
        <fullName evidence="9">Protein FLC EXPRESSOR</fullName>
    </recommendedName>
</protein>
<keyword evidence="2" id="KW-0217">Developmental protein</keyword>
<reference evidence="7 8" key="1">
    <citation type="submission" date="2024-01" db="EMBL/GenBank/DDBJ databases">
        <title>A telomere-to-telomere, gap-free genome of sweet tea (Lithocarpus litseifolius).</title>
        <authorList>
            <person name="Zhou J."/>
        </authorList>
    </citation>
    <scope>NUCLEOTIDE SEQUENCE [LARGE SCALE GENOMIC DNA]</scope>
    <source>
        <strain evidence="7">Zhou-2022a</strain>
        <tissue evidence="7">Leaf</tissue>
    </source>
</reference>
<evidence type="ECO:0000313" key="7">
    <source>
        <dbReference type="EMBL" id="KAK9998285.1"/>
    </source>
</evidence>
<organism evidence="7 8">
    <name type="scientific">Lithocarpus litseifolius</name>
    <dbReference type="NCBI Taxonomy" id="425828"/>
    <lineage>
        <taxon>Eukaryota</taxon>
        <taxon>Viridiplantae</taxon>
        <taxon>Streptophyta</taxon>
        <taxon>Embryophyta</taxon>
        <taxon>Tracheophyta</taxon>
        <taxon>Spermatophyta</taxon>
        <taxon>Magnoliopsida</taxon>
        <taxon>eudicotyledons</taxon>
        <taxon>Gunneridae</taxon>
        <taxon>Pentapetalae</taxon>
        <taxon>rosids</taxon>
        <taxon>fabids</taxon>
        <taxon>Fagales</taxon>
        <taxon>Fagaceae</taxon>
        <taxon>Lithocarpus</taxon>
    </lineage>
</organism>
<dbReference type="InterPro" id="IPR040353">
    <property type="entry name" value="FLX/FLX-like"/>
</dbReference>
<dbReference type="PANTHER" id="PTHR33405">
    <property type="entry name" value="PROTEIN FLX-LIKE 2"/>
    <property type="match status" value="1"/>
</dbReference>
<evidence type="ECO:0000256" key="3">
    <source>
        <dbReference type="ARBA" id="ARBA00022782"/>
    </source>
</evidence>
<evidence type="ECO:0000256" key="1">
    <source>
        <dbReference type="ARBA" id="ARBA00005405"/>
    </source>
</evidence>